<dbReference type="EMBL" id="JAPHNI010000169">
    <property type="protein sequence ID" value="KAJ8114889.1"/>
    <property type="molecule type" value="Genomic_DNA"/>
</dbReference>
<comment type="caution">
    <text evidence="1">The sequence shown here is derived from an EMBL/GenBank/DDBJ whole genome shotgun (WGS) entry which is preliminary data.</text>
</comment>
<accession>A0ACC2II51</accession>
<evidence type="ECO:0000313" key="1">
    <source>
        <dbReference type="EMBL" id="KAJ8114889.1"/>
    </source>
</evidence>
<gene>
    <name evidence="1" type="ORF">OPT61_g3342</name>
</gene>
<protein>
    <submittedName>
        <fullName evidence="1">Uncharacterized protein</fullName>
    </submittedName>
</protein>
<name>A0ACC2II51_9PLEO</name>
<sequence>MKATIHDAITGSADNVRNTPSSGNKKNLNPDGSTLEPKYVKFQRYFEQLIKLGREILARDHTYDRCGHHFLNADRYLRLREKLCTWMCHRKHSTLFTHRDTFFYLAQMAIAMQTIEIVLSLPHQPIRWPGVTPGPSPCWPGVAKQEVYRQFDELIHNGKKLDIKAMPWNRETTFNIRGEVCVCTPSGTEILHGSDNINTGAPGGC</sequence>
<organism evidence="1 2">
    <name type="scientific">Boeremia exigua</name>
    <dbReference type="NCBI Taxonomy" id="749465"/>
    <lineage>
        <taxon>Eukaryota</taxon>
        <taxon>Fungi</taxon>
        <taxon>Dikarya</taxon>
        <taxon>Ascomycota</taxon>
        <taxon>Pezizomycotina</taxon>
        <taxon>Dothideomycetes</taxon>
        <taxon>Pleosporomycetidae</taxon>
        <taxon>Pleosporales</taxon>
        <taxon>Pleosporineae</taxon>
        <taxon>Didymellaceae</taxon>
        <taxon>Boeremia</taxon>
    </lineage>
</organism>
<reference evidence="1" key="1">
    <citation type="submission" date="2022-11" db="EMBL/GenBank/DDBJ databases">
        <title>Genome Sequence of Boeremia exigua.</title>
        <authorList>
            <person name="Buettner E."/>
        </authorList>
    </citation>
    <scope>NUCLEOTIDE SEQUENCE</scope>
    <source>
        <strain evidence="1">CU02</strain>
    </source>
</reference>
<evidence type="ECO:0000313" key="2">
    <source>
        <dbReference type="Proteomes" id="UP001153331"/>
    </source>
</evidence>
<keyword evidence="2" id="KW-1185">Reference proteome</keyword>
<dbReference type="Proteomes" id="UP001153331">
    <property type="component" value="Unassembled WGS sequence"/>
</dbReference>
<proteinExistence type="predicted"/>